<reference evidence="3 4" key="1">
    <citation type="submission" date="2019-02" db="EMBL/GenBank/DDBJ databases">
        <title>Genome sequencing of the rare red list fungi Phlebia centrifuga.</title>
        <authorList>
            <person name="Buettner E."/>
            <person name="Kellner H."/>
        </authorList>
    </citation>
    <scope>NUCLEOTIDE SEQUENCE [LARGE SCALE GENOMIC DNA]</scope>
    <source>
        <strain evidence="3 4">DSM 108282</strain>
    </source>
</reference>
<protein>
    <recommendedName>
        <fullName evidence="2">DUF6533 domain-containing protein</fullName>
    </recommendedName>
</protein>
<keyword evidence="1" id="KW-0472">Membrane</keyword>
<keyword evidence="4" id="KW-1185">Reference proteome</keyword>
<proteinExistence type="predicted"/>
<organism evidence="3 4">
    <name type="scientific">Hermanssonia centrifuga</name>
    <dbReference type="NCBI Taxonomy" id="98765"/>
    <lineage>
        <taxon>Eukaryota</taxon>
        <taxon>Fungi</taxon>
        <taxon>Dikarya</taxon>
        <taxon>Basidiomycota</taxon>
        <taxon>Agaricomycotina</taxon>
        <taxon>Agaricomycetes</taxon>
        <taxon>Polyporales</taxon>
        <taxon>Meruliaceae</taxon>
        <taxon>Hermanssonia</taxon>
    </lineage>
</organism>
<evidence type="ECO:0000256" key="1">
    <source>
        <dbReference type="SAM" id="Phobius"/>
    </source>
</evidence>
<accession>A0A4S4K6R7</accession>
<dbReference type="InterPro" id="IPR045340">
    <property type="entry name" value="DUF6533"/>
</dbReference>
<dbReference type="Pfam" id="PF20151">
    <property type="entry name" value="DUF6533"/>
    <property type="match status" value="1"/>
</dbReference>
<name>A0A4S4K6R7_9APHY</name>
<dbReference type="Proteomes" id="UP000309038">
    <property type="component" value="Unassembled WGS sequence"/>
</dbReference>
<feature type="transmembrane region" description="Helical" evidence="1">
    <location>
        <begin position="99"/>
        <end position="122"/>
    </location>
</feature>
<dbReference type="AlphaFoldDB" id="A0A4S4K6R7"/>
<feature type="domain" description="DUF6533" evidence="2">
    <location>
        <begin position="22"/>
        <end position="66"/>
    </location>
</feature>
<keyword evidence="1" id="KW-0812">Transmembrane</keyword>
<evidence type="ECO:0000313" key="3">
    <source>
        <dbReference type="EMBL" id="THG93504.1"/>
    </source>
</evidence>
<feature type="transmembrane region" description="Helical" evidence="1">
    <location>
        <begin position="128"/>
        <end position="147"/>
    </location>
</feature>
<feature type="transmembrane region" description="Helical" evidence="1">
    <location>
        <begin position="53"/>
        <end position="78"/>
    </location>
</feature>
<evidence type="ECO:0000313" key="4">
    <source>
        <dbReference type="Proteomes" id="UP000309038"/>
    </source>
</evidence>
<sequence length="179" mass="20047">MSQSPTIPEVVAEFKADLVDAYTFNALAAFVTYEYIITFGQEVTMVWRRRWSLVTWMFVANRYLMIGLMIYTISPFTAKVRPTIFVYKSIAYLAHRGTLINQIMGMAQFSVFAAFSALRAFAIWDRNVYIAALVLLLNLVPVGTGIYTTARGTAAFIVDPILGTFCMGYPDISASLNFA</sequence>
<evidence type="ECO:0000259" key="2">
    <source>
        <dbReference type="Pfam" id="PF20151"/>
    </source>
</evidence>
<comment type="caution">
    <text evidence="3">The sequence shown here is derived from an EMBL/GenBank/DDBJ whole genome shotgun (WGS) entry which is preliminary data.</text>
</comment>
<dbReference type="EMBL" id="SGPJ01000642">
    <property type="protein sequence ID" value="THG93504.1"/>
    <property type="molecule type" value="Genomic_DNA"/>
</dbReference>
<keyword evidence="1" id="KW-1133">Transmembrane helix</keyword>
<gene>
    <name evidence="3" type="ORF">EW026_g7749</name>
</gene>